<comment type="caution">
    <text evidence="3">The sequence shown here is derived from an EMBL/GenBank/DDBJ whole genome shotgun (WGS) entry which is preliminary data.</text>
</comment>
<reference evidence="3" key="1">
    <citation type="submission" date="2020-09" db="EMBL/GenBank/DDBJ databases">
        <title>A novel bacterium of genus Mangrovicoccus, isolated from South China Sea.</title>
        <authorList>
            <person name="Huang H."/>
            <person name="Mo K."/>
            <person name="Hu Y."/>
        </authorList>
    </citation>
    <scope>NUCLEOTIDE SEQUENCE</scope>
    <source>
        <strain evidence="3">HB182678</strain>
    </source>
</reference>
<gene>
    <name evidence="3" type="ORF">ICN82_04405</name>
</gene>
<protein>
    <submittedName>
        <fullName evidence="3">Anti-sigma factor</fullName>
    </submittedName>
</protein>
<accession>A0A8J6YQ39</accession>
<name>A0A8J6YQ39_9RHOB</name>
<evidence type="ECO:0000313" key="4">
    <source>
        <dbReference type="Proteomes" id="UP000609121"/>
    </source>
</evidence>
<dbReference type="Proteomes" id="UP000609121">
    <property type="component" value="Unassembled WGS sequence"/>
</dbReference>
<dbReference type="RefSeq" id="WP_193180050.1">
    <property type="nucleotide sequence ID" value="NZ_JACVXA010000009.1"/>
</dbReference>
<dbReference type="PANTHER" id="PTHR37461">
    <property type="entry name" value="ANTI-SIGMA-K FACTOR RSKA"/>
    <property type="match status" value="1"/>
</dbReference>
<evidence type="ECO:0000256" key="1">
    <source>
        <dbReference type="SAM" id="Phobius"/>
    </source>
</evidence>
<keyword evidence="1" id="KW-0812">Transmembrane</keyword>
<dbReference type="AlphaFoldDB" id="A0A8J6YQ39"/>
<dbReference type="InterPro" id="IPR051474">
    <property type="entry name" value="Anti-sigma-K/W_factor"/>
</dbReference>
<feature type="transmembrane region" description="Helical" evidence="1">
    <location>
        <begin position="99"/>
        <end position="119"/>
    </location>
</feature>
<feature type="domain" description="Anti-sigma K factor RskA C-terminal" evidence="2">
    <location>
        <begin position="103"/>
        <end position="224"/>
    </location>
</feature>
<dbReference type="GO" id="GO:0016989">
    <property type="term" value="F:sigma factor antagonist activity"/>
    <property type="evidence" value="ECO:0007669"/>
    <property type="project" value="TreeGrafter"/>
</dbReference>
<dbReference type="InterPro" id="IPR018764">
    <property type="entry name" value="RskA_C"/>
</dbReference>
<keyword evidence="4" id="KW-1185">Reference proteome</keyword>
<dbReference type="PANTHER" id="PTHR37461:SF1">
    <property type="entry name" value="ANTI-SIGMA-K FACTOR RSKA"/>
    <property type="match status" value="1"/>
</dbReference>
<evidence type="ECO:0000259" key="2">
    <source>
        <dbReference type="Pfam" id="PF10099"/>
    </source>
</evidence>
<keyword evidence="1" id="KW-0472">Membrane</keyword>
<dbReference type="GO" id="GO:0006417">
    <property type="term" value="P:regulation of translation"/>
    <property type="evidence" value="ECO:0007669"/>
    <property type="project" value="TreeGrafter"/>
</dbReference>
<dbReference type="EMBL" id="JACVXA010000009">
    <property type="protein sequence ID" value="MBE3637443.1"/>
    <property type="molecule type" value="Genomic_DNA"/>
</dbReference>
<proteinExistence type="predicted"/>
<keyword evidence="1" id="KW-1133">Transmembrane helix</keyword>
<sequence>MTERSLDMLIDEVVLGLASDADCARLERMAAADPALAARLERARQRFAPLDDTATPLPVPEGFWDRLSDRLDTAQIPPAPAEVVDLGEMRARLARWRGAAFGAVAASLLMACIAGWSLMVPPAPLVVTVLLDADGDAVALVESARDNTTRITLLEQPEVPSGRVMQVWTKPDDAGPPVSLGLLADGRSETLTIRGLTAPASQQLYEITLEPAGGSPTNLPTGPILGVGRANDPVI</sequence>
<dbReference type="GO" id="GO:0005886">
    <property type="term" value="C:plasma membrane"/>
    <property type="evidence" value="ECO:0007669"/>
    <property type="project" value="InterPro"/>
</dbReference>
<evidence type="ECO:0000313" key="3">
    <source>
        <dbReference type="EMBL" id="MBE3637443.1"/>
    </source>
</evidence>
<dbReference type="Pfam" id="PF10099">
    <property type="entry name" value="RskA_C"/>
    <property type="match status" value="1"/>
</dbReference>
<organism evidence="3 4">
    <name type="scientific">Mangrovicoccus algicola</name>
    <dbReference type="NCBI Taxonomy" id="2771008"/>
    <lineage>
        <taxon>Bacteria</taxon>
        <taxon>Pseudomonadati</taxon>
        <taxon>Pseudomonadota</taxon>
        <taxon>Alphaproteobacteria</taxon>
        <taxon>Rhodobacterales</taxon>
        <taxon>Paracoccaceae</taxon>
        <taxon>Mangrovicoccus</taxon>
    </lineage>
</organism>